<reference evidence="1 2" key="1">
    <citation type="submission" date="2017-06" db="EMBL/GenBank/DDBJ databases">
        <authorList>
            <person name="Kim H.J."/>
            <person name="Triplett B.A."/>
        </authorList>
    </citation>
    <scope>NUCLEOTIDE SEQUENCE [LARGE SCALE GENOMIC DNA]</scope>
</reference>
<keyword evidence="2" id="KW-1185">Reference proteome</keyword>
<proteinExistence type="predicted"/>
<dbReference type="GeneID" id="40088344"/>
<evidence type="ECO:0000313" key="1">
    <source>
        <dbReference type="EMBL" id="AUZ95100.1"/>
    </source>
</evidence>
<dbReference type="EMBL" id="MF403008">
    <property type="protein sequence ID" value="AUZ95100.1"/>
    <property type="molecule type" value="Genomic_DNA"/>
</dbReference>
<organism evidence="1 2">
    <name type="scientific">Agrobacterium phage Atu_ph07</name>
    <dbReference type="NCBI Taxonomy" id="2024264"/>
    <lineage>
        <taxon>Viruses</taxon>
        <taxon>Duplodnaviria</taxon>
        <taxon>Heunggongvirae</taxon>
        <taxon>Uroviricota</taxon>
        <taxon>Caudoviricetes</taxon>
        <taxon>Polybotosvirus</taxon>
        <taxon>Polybotosvirus Atuph07</taxon>
    </lineage>
</organism>
<sequence>MIKHSGGLFLTKISKCDSFEYEDETDLNTKFSKVMEIAE</sequence>
<evidence type="ECO:0000313" key="2">
    <source>
        <dbReference type="Proteomes" id="UP000223025"/>
    </source>
</evidence>
<dbReference type="RefSeq" id="YP_009612006.1">
    <property type="nucleotide sequence ID" value="NC_042013.1"/>
</dbReference>
<accession>A0A2L0V007</accession>
<dbReference type="KEGG" id="vg:40088344"/>
<dbReference type="Proteomes" id="UP000223025">
    <property type="component" value="Segment"/>
</dbReference>
<protein>
    <submittedName>
        <fullName evidence="1">Uncharacterized protein</fullName>
    </submittedName>
</protein>
<name>A0A2L0V007_9CAUD</name>